<gene>
    <name evidence="4" type="ORF">FHS57_002384</name>
</gene>
<dbReference type="InterPro" id="IPR019847">
    <property type="entry name" value="Gliding_motility_assoc_GldN"/>
</dbReference>
<dbReference type="RefSeq" id="WP_183973774.1">
    <property type="nucleotide sequence ID" value="NZ_JACIBY010000004.1"/>
</dbReference>
<keyword evidence="1" id="KW-0175">Coiled coil</keyword>
<feature type="compositionally biased region" description="Basic and acidic residues" evidence="2">
    <location>
        <begin position="135"/>
        <end position="150"/>
    </location>
</feature>
<organism evidence="4 5">
    <name type="scientific">Runella defluvii</name>
    <dbReference type="NCBI Taxonomy" id="370973"/>
    <lineage>
        <taxon>Bacteria</taxon>
        <taxon>Pseudomonadati</taxon>
        <taxon>Bacteroidota</taxon>
        <taxon>Cytophagia</taxon>
        <taxon>Cytophagales</taxon>
        <taxon>Spirosomataceae</taxon>
        <taxon>Runella</taxon>
    </lineage>
</organism>
<feature type="coiled-coil region" evidence="1">
    <location>
        <begin position="193"/>
        <end position="220"/>
    </location>
</feature>
<evidence type="ECO:0000256" key="3">
    <source>
        <dbReference type="SAM" id="SignalP"/>
    </source>
</evidence>
<comment type="caution">
    <text evidence="4">The sequence shown here is derived from an EMBL/GenBank/DDBJ whole genome shotgun (WGS) entry which is preliminary data.</text>
</comment>
<protein>
    <recommendedName>
        <fullName evidence="6">Gliding motility protein GldN</fullName>
    </recommendedName>
</protein>
<dbReference type="Pfam" id="PF19841">
    <property type="entry name" value="GldN"/>
    <property type="match status" value="1"/>
</dbReference>
<evidence type="ECO:0000256" key="2">
    <source>
        <dbReference type="SAM" id="MobiDB-lite"/>
    </source>
</evidence>
<keyword evidence="5" id="KW-1185">Reference proteome</keyword>
<evidence type="ECO:0008006" key="6">
    <source>
        <dbReference type="Google" id="ProtNLM"/>
    </source>
</evidence>
<feature type="chain" id="PRO_5030810516" description="Gliding motility protein GldN" evidence="3">
    <location>
        <begin position="23"/>
        <end position="357"/>
    </location>
</feature>
<dbReference type="AlphaFoldDB" id="A0A7W6EQ89"/>
<dbReference type="Proteomes" id="UP000541352">
    <property type="component" value="Unassembled WGS sequence"/>
</dbReference>
<name>A0A7W6EQ89_9BACT</name>
<evidence type="ECO:0000313" key="5">
    <source>
        <dbReference type="Proteomes" id="UP000541352"/>
    </source>
</evidence>
<feature type="signal peptide" evidence="3">
    <location>
        <begin position="1"/>
        <end position="22"/>
    </location>
</feature>
<proteinExistence type="predicted"/>
<accession>A0A7W6EQ89</accession>
<feature type="compositionally biased region" description="Basic residues" evidence="2">
    <location>
        <begin position="172"/>
        <end position="181"/>
    </location>
</feature>
<evidence type="ECO:0000313" key="4">
    <source>
        <dbReference type="EMBL" id="MBB3838379.1"/>
    </source>
</evidence>
<sequence>MNRVKTLLGCVALATVSLGALAQEKDNRGVNPLSVREFNDADIMMKRTLWRRLDLKEKQNQPMFSKGNEITKYIMDAVKAGLLDAYVDQDMTKKMTMDDFVKKLQIPNQGQVLTDEERKAGFGLDNATTGTDGWGDTKKDDKKTAAKPADDGWGSTPKKETQPVDDGWGTPTKKKTTKGKKGAVVAKVQPPKVDSTEIKKKMAEEAAAKAAAEATALAENMYFPDQLSVLEIKEDWVFDRKRSRQYYDIQTVTIYIPADVHPAGLEMPVATIKYKDLDKLFRSDPKKFIWFNEYNTAQHKNLADAFDLRLFNGRITKLSNPMDRDLISIYGSEKSALWKSIQVENELMELEHGLWEY</sequence>
<dbReference type="NCBIfam" id="TIGR03523">
    <property type="entry name" value="GldN"/>
    <property type="match status" value="1"/>
</dbReference>
<dbReference type="EMBL" id="JACIBY010000004">
    <property type="protein sequence ID" value="MBB3838379.1"/>
    <property type="molecule type" value="Genomic_DNA"/>
</dbReference>
<evidence type="ECO:0000256" key="1">
    <source>
        <dbReference type="SAM" id="Coils"/>
    </source>
</evidence>
<reference evidence="4 5" key="1">
    <citation type="submission" date="2020-08" db="EMBL/GenBank/DDBJ databases">
        <title>Genomic Encyclopedia of Type Strains, Phase IV (KMG-IV): sequencing the most valuable type-strain genomes for metagenomic binning, comparative biology and taxonomic classification.</title>
        <authorList>
            <person name="Goeker M."/>
        </authorList>
    </citation>
    <scope>NUCLEOTIDE SEQUENCE [LARGE SCALE GENOMIC DNA]</scope>
    <source>
        <strain evidence="4 5">DSM 17976</strain>
    </source>
</reference>
<keyword evidence="3" id="KW-0732">Signal</keyword>
<feature type="region of interest" description="Disordered" evidence="2">
    <location>
        <begin position="115"/>
        <end position="185"/>
    </location>
</feature>